<keyword evidence="5" id="KW-1185">Reference proteome</keyword>
<evidence type="ECO:0000256" key="1">
    <source>
        <dbReference type="SAM" id="Coils"/>
    </source>
</evidence>
<dbReference type="OrthoDB" id="2895477at2759"/>
<organism evidence="4 5">
    <name type="scientific">Dendrothele bispora (strain CBS 962.96)</name>
    <dbReference type="NCBI Taxonomy" id="1314807"/>
    <lineage>
        <taxon>Eukaryota</taxon>
        <taxon>Fungi</taxon>
        <taxon>Dikarya</taxon>
        <taxon>Basidiomycota</taxon>
        <taxon>Agaricomycotina</taxon>
        <taxon>Agaricomycetes</taxon>
        <taxon>Agaricomycetidae</taxon>
        <taxon>Agaricales</taxon>
        <taxon>Agaricales incertae sedis</taxon>
        <taxon>Dendrothele</taxon>
    </lineage>
</organism>
<feature type="coiled-coil region" evidence="1">
    <location>
        <begin position="236"/>
        <end position="391"/>
    </location>
</feature>
<keyword evidence="1" id="KW-0175">Coiled coil</keyword>
<name>A0A4S8LP75_DENBC</name>
<sequence>MHVRRKTYAGDLASLSRDVIREYEGRIALLESQNSRISVELEQARDALSDEREDRKIERHSLILTSSPPPILPPPTELDGHINEQSELLYERRLRVEILETLKKIRAQNTTLSRELREHKDGSASLTSILDAEREEKEQMREEITRLSQKNYTLFEHNKLLVGRDSALQEEIATLITKSQADDWMRSVLEGELRKARQDSPSTSTFQSSPTPEPPTITLEHQGPLRCQLVAAQDELHITKLRLQTSEKKCQEFEERIAGLQQNMTLCLDSSSKALEVERGLRTELAQHAANLEAENDSLKRDMETTRFDLESLRQNNISLGDDTNAIERLQSLEDENEQLKHQTDSMNLQLEQLRRRKKVDGRADALVSENRDLKTRVTALEMELDGVRRRNSKVVTGFKPLRLSQGAVCGVQKVTVGVRNVSTLHAVPEGTTDALDGDKDTKMLRRERLLDRQLRVAASRVSGLYCSVYRYSNNFPVM</sequence>
<dbReference type="AlphaFoldDB" id="A0A4S8LP75"/>
<proteinExistence type="predicted"/>
<evidence type="ECO:0000313" key="5">
    <source>
        <dbReference type="Proteomes" id="UP000297245"/>
    </source>
</evidence>
<dbReference type="PANTHER" id="PTHR23159">
    <property type="entry name" value="CENTROSOMAL PROTEIN 2"/>
    <property type="match status" value="1"/>
</dbReference>
<feature type="compositionally biased region" description="Low complexity" evidence="2">
    <location>
        <begin position="200"/>
        <end position="210"/>
    </location>
</feature>
<feature type="region of interest" description="Disordered" evidence="2">
    <location>
        <begin position="193"/>
        <end position="217"/>
    </location>
</feature>
<dbReference type="EMBL" id="ML179314">
    <property type="protein sequence ID" value="THU91169.1"/>
    <property type="molecule type" value="Genomic_DNA"/>
</dbReference>
<dbReference type="PANTHER" id="PTHR23159:SF31">
    <property type="entry name" value="CENTROSOME-ASSOCIATED PROTEIN CEP250 ISOFORM X1"/>
    <property type="match status" value="1"/>
</dbReference>
<feature type="coiled-coil region" evidence="1">
    <location>
        <begin position="20"/>
        <end position="54"/>
    </location>
</feature>
<dbReference type="Proteomes" id="UP000297245">
    <property type="component" value="Unassembled WGS sequence"/>
</dbReference>
<gene>
    <name evidence="4" type="ORF">K435DRAFT_243311</name>
    <name evidence="3" type="ORF">K435DRAFT_285845</name>
</gene>
<reference evidence="4 5" key="1">
    <citation type="journal article" date="2019" name="Nat. Ecol. Evol.">
        <title>Megaphylogeny resolves global patterns of mushroom evolution.</title>
        <authorList>
            <person name="Varga T."/>
            <person name="Krizsan K."/>
            <person name="Foldi C."/>
            <person name="Dima B."/>
            <person name="Sanchez-Garcia M."/>
            <person name="Sanchez-Ramirez S."/>
            <person name="Szollosi G.J."/>
            <person name="Szarkandi J.G."/>
            <person name="Papp V."/>
            <person name="Albert L."/>
            <person name="Andreopoulos W."/>
            <person name="Angelini C."/>
            <person name="Antonin V."/>
            <person name="Barry K.W."/>
            <person name="Bougher N.L."/>
            <person name="Buchanan P."/>
            <person name="Buyck B."/>
            <person name="Bense V."/>
            <person name="Catcheside P."/>
            <person name="Chovatia M."/>
            <person name="Cooper J."/>
            <person name="Damon W."/>
            <person name="Desjardin D."/>
            <person name="Finy P."/>
            <person name="Geml J."/>
            <person name="Haridas S."/>
            <person name="Hughes K."/>
            <person name="Justo A."/>
            <person name="Karasinski D."/>
            <person name="Kautmanova I."/>
            <person name="Kiss B."/>
            <person name="Kocsube S."/>
            <person name="Kotiranta H."/>
            <person name="LaButti K.M."/>
            <person name="Lechner B.E."/>
            <person name="Liimatainen K."/>
            <person name="Lipzen A."/>
            <person name="Lukacs Z."/>
            <person name="Mihaltcheva S."/>
            <person name="Morgado L.N."/>
            <person name="Niskanen T."/>
            <person name="Noordeloos M.E."/>
            <person name="Ohm R.A."/>
            <person name="Ortiz-Santana B."/>
            <person name="Ovrebo C."/>
            <person name="Racz N."/>
            <person name="Riley R."/>
            <person name="Savchenko A."/>
            <person name="Shiryaev A."/>
            <person name="Soop K."/>
            <person name="Spirin V."/>
            <person name="Szebenyi C."/>
            <person name="Tomsovsky M."/>
            <person name="Tulloss R.E."/>
            <person name="Uehling J."/>
            <person name="Grigoriev I.V."/>
            <person name="Vagvolgyi C."/>
            <person name="Papp T."/>
            <person name="Martin F.M."/>
            <person name="Miettinen O."/>
            <person name="Hibbett D.S."/>
            <person name="Nagy L.G."/>
        </authorList>
    </citation>
    <scope>NUCLEOTIDE SEQUENCE [LARGE SCALE GENOMIC DNA]</scope>
    <source>
        <strain evidence="4 5">CBS 962.96</strain>
    </source>
</reference>
<evidence type="ECO:0000313" key="3">
    <source>
        <dbReference type="EMBL" id="THU89507.1"/>
    </source>
</evidence>
<feature type="coiled-coil region" evidence="1">
    <location>
        <begin position="123"/>
        <end position="150"/>
    </location>
</feature>
<protein>
    <submittedName>
        <fullName evidence="4">Uncharacterized protein</fullName>
    </submittedName>
</protein>
<accession>A0A4S8LP75</accession>
<dbReference type="EMBL" id="ML179364">
    <property type="protein sequence ID" value="THU89507.1"/>
    <property type="molecule type" value="Genomic_DNA"/>
</dbReference>
<evidence type="ECO:0000256" key="2">
    <source>
        <dbReference type="SAM" id="MobiDB-lite"/>
    </source>
</evidence>
<evidence type="ECO:0000313" key="4">
    <source>
        <dbReference type="EMBL" id="THU91169.1"/>
    </source>
</evidence>